<comment type="similarity">
    <text evidence="1 7">Belongs to the DNA photolyase class-1 family.</text>
</comment>
<dbReference type="InterPro" id="IPR006050">
    <property type="entry name" value="DNA_photolyase_N"/>
</dbReference>
<dbReference type="PANTHER" id="PTHR11455">
    <property type="entry name" value="CRYPTOCHROME"/>
    <property type="match status" value="1"/>
</dbReference>
<dbReference type="InterPro" id="IPR036134">
    <property type="entry name" value="Crypto/Photolyase_FAD-like_sf"/>
</dbReference>
<feature type="binding site" evidence="6">
    <location>
        <begin position="235"/>
        <end position="239"/>
    </location>
    <ligand>
        <name>FAD</name>
        <dbReference type="ChEBI" id="CHEBI:57692"/>
    </ligand>
</feature>
<evidence type="ECO:0000256" key="6">
    <source>
        <dbReference type="PIRSR" id="PIRSR602081-1"/>
    </source>
</evidence>
<dbReference type="InterPro" id="IPR036155">
    <property type="entry name" value="Crypto/Photolyase_N_sf"/>
</dbReference>
<gene>
    <name evidence="9" type="ORF">C9I94_10335</name>
</gene>
<comment type="function">
    <text evidence="7">May have a photoreceptor function.</text>
</comment>
<evidence type="ECO:0000313" key="9">
    <source>
        <dbReference type="EMBL" id="PSW24431.1"/>
    </source>
</evidence>
<proteinExistence type="inferred from homology"/>
<dbReference type="PROSITE" id="PS51645">
    <property type="entry name" value="PHR_CRY_ALPHA_BETA"/>
    <property type="match status" value="1"/>
</dbReference>
<dbReference type="InterPro" id="IPR005101">
    <property type="entry name" value="Cryptochr/Photolyase_FAD-bd"/>
</dbReference>
<protein>
    <recommendedName>
        <fullName evidence="2 7">Cryptochrome DASH</fullName>
    </recommendedName>
</protein>
<name>A0A0J8VCY4_9GAMM</name>
<dbReference type="SUPFAM" id="SSF52425">
    <property type="entry name" value="Cryptochrome/photolyase, N-terminal domain"/>
    <property type="match status" value="1"/>
</dbReference>
<evidence type="ECO:0000256" key="3">
    <source>
        <dbReference type="ARBA" id="ARBA00022630"/>
    </source>
</evidence>
<dbReference type="RefSeq" id="WP_048898994.1">
    <property type="nucleotide sequence ID" value="NZ_AP024853.1"/>
</dbReference>
<dbReference type="Gene3D" id="1.10.579.10">
    <property type="entry name" value="DNA Cyclobutane Dipyrimidine Photolyase, subunit A, domain 3"/>
    <property type="match status" value="1"/>
</dbReference>
<comment type="cofactor">
    <cofactor evidence="7">
        <name>(6R)-5,10-methylene-5,6,7,8-tetrahydrofolate</name>
        <dbReference type="ChEBI" id="CHEBI:15636"/>
    </cofactor>
    <text evidence="7">Binds 1 5,10-methenyltetrahydrofolate (MTHF) per subunit.</text>
</comment>
<dbReference type="Gene3D" id="1.25.40.80">
    <property type="match status" value="1"/>
</dbReference>
<dbReference type="Pfam" id="PF03441">
    <property type="entry name" value="FAD_binding_7"/>
    <property type="match status" value="1"/>
</dbReference>
<evidence type="ECO:0000256" key="2">
    <source>
        <dbReference type="ARBA" id="ARBA00017881"/>
    </source>
</evidence>
<dbReference type="NCBIfam" id="TIGR02765">
    <property type="entry name" value="crypto_DASH"/>
    <property type="match status" value="1"/>
</dbReference>
<evidence type="ECO:0000256" key="5">
    <source>
        <dbReference type="ARBA" id="ARBA00022991"/>
    </source>
</evidence>
<evidence type="ECO:0000256" key="7">
    <source>
        <dbReference type="RuleBase" id="RU367151"/>
    </source>
</evidence>
<comment type="cofactor">
    <cofactor evidence="6 7">
        <name>FAD</name>
        <dbReference type="ChEBI" id="CHEBI:57692"/>
    </cofactor>
    <text evidence="6 7">Binds 1 FAD per subunit.</text>
</comment>
<comment type="caution">
    <text evidence="9">The sequence shown here is derived from an EMBL/GenBank/DDBJ whole genome shotgun (WGS) entry which is preliminary data.</text>
</comment>
<feature type="binding site" evidence="6">
    <location>
        <position position="222"/>
    </location>
    <ligand>
        <name>FAD</name>
        <dbReference type="ChEBI" id="CHEBI:57692"/>
    </ligand>
</feature>
<dbReference type="STRING" id="680026.AB733_12050"/>
<dbReference type="GO" id="GO:0003677">
    <property type="term" value="F:DNA binding"/>
    <property type="evidence" value="ECO:0007669"/>
    <property type="project" value="TreeGrafter"/>
</dbReference>
<evidence type="ECO:0000256" key="1">
    <source>
        <dbReference type="ARBA" id="ARBA00005862"/>
    </source>
</evidence>
<dbReference type="GO" id="GO:0000719">
    <property type="term" value="P:photoreactive repair"/>
    <property type="evidence" value="ECO:0007669"/>
    <property type="project" value="TreeGrafter"/>
</dbReference>
<feature type="domain" description="Photolyase/cryptochrome alpha/beta" evidence="8">
    <location>
        <begin position="2"/>
        <end position="134"/>
    </location>
</feature>
<keyword evidence="5 7" id="KW-0157">Chromophore</keyword>
<dbReference type="SUPFAM" id="SSF48173">
    <property type="entry name" value="Cryptochrome/photolyase FAD-binding domain"/>
    <property type="match status" value="1"/>
</dbReference>
<keyword evidence="3 6" id="KW-0285">Flavoprotein</keyword>
<dbReference type="EMBL" id="PYLZ01000005">
    <property type="protein sequence ID" value="PSW24431.1"/>
    <property type="molecule type" value="Genomic_DNA"/>
</dbReference>
<dbReference type="InterPro" id="IPR014133">
    <property type="entry name" value="Cry_DASH"/>
</dbReference>
<dbReference type="GO" id="GO:0003913">
    <property type="term" value="F:DNA photolyase activity"/>
    <property type="evidence" value="ECO:0007669"/>
    <property type="project" value="InterPro"/>
</dbReference>
<organism evidence="9 10">
    <name type="scientific">Photobacterium swingsii</name>
    <dbReference type="NCBI Taxonomy" id="680026"/>
    <lineage>
        <taxon>Bacteria</taxon>
        <taxon>Pseudomonadati</taxon>
        <taxon>Pseudomonadota</taxon>
        <taxon>Gammaproteobacteria</taxon>
        <taxon>Vibrionales</taxon>
        <taxon>Vibrionaceae</taxon>
        <taxon>Photobacterium</taxon>
    </lineage>
</organism>
<dbReference type="OrthoDB" id="9772484at2"/>
<dbReference type="AlphaFoldDB" id="A0A0J8VCY4"/>
<dbReference type="InterPro" id="IPR014729">
    <property type="entry name" value="Rossmann-like_a/b/a_fold"/>
</dbReference>
<accession>A0A0J8VCY4</accession>
<evidence type="ECO:0000313" key="10">
    <source>
        <dbReference type="Proteomes" id="UP000240481"/>
    </source>
</evidence>
<reference evidence="9 10" key="1">
    <citation type="submission" date="2018-01" db="EMBL/GenBank/DDBJ databases">
        <title>Whole genome sequencing of Histamine producing bacteria.</title>
        <authorList>
            <person name="Butler K."/>
        </authorList>
    </citation>
    <scope>NUCLEOTIDE SEQUENCE [LARGE SCALE GENOMIC DNA]</scope>
    <source>
        <strain evidence="9 10">DSM 24669</strain>
    </source>
</reference>
<dbReference type="PRINTS" id="PR00147">
    <property type="entry name" value="DNAPHOTLYASE"/>
</dbReference>
<evidence type="ECO:0000256" key="4">
    <source>
        <dbReference type="ARBA" id="ARBA00022827"/>
    </source>
</evidence>
<keyword evidence="10" id="KW-1185">Reference proteome</keyword>
<keyword evidence="4 6" id="KW-0274">FAD</keyword>
<sequence>MMTGLFLFQNDLRLHDNRALSLAAQEVDRLICVYCFPYSHSHQRPFSIRSIGQARQQFLLQSLACLNKQLTNQKQVLLVLFESPLTALPSLITRFDVTALYRSENAGYYENKEWQLLEQRYPFLNFTTTATHTLFDQAELPFKLSNLPASFSKFRKLVESQPIQTSLDHIAHIPPPPSQILDMRVNLPIEPQAPSHNSFCGGEAAGIEHLQRYFASQQPSHYKQTRNALDDWQSSTKFSPWLALGCLSARKIIEALDAYHNRVEKNSSTEWIKFELLWREYFQWYAHCYQKDLFMFKGIKNKAPHTSYYSERFRRWCTGNTPYPIVNACMKQLNLTGYMSNRGRQLAASCLVHELSVDWRYGASYFEQHLLDYDVASNWGNWQYIAGVGANPREHRHFNLQKQTEQYDPSGIFIRKWQGNTSDGNLDAVDAADWPLHPE</sequence>
<dbReference type="Gene3D" id="3.40.50.620">
    <property type="entry name" value="HUPs"/>
    <property type="match status" value="1"/>
</dbReference>
<dbReference type="InterPro" id="IPR002081">
    <property type="entry name" value="Cryptochrome/DNA_photolyase_1"/>
</dbReference>
<feature type="binding site" evidence="6">
    <location>
        <begin position="372"/>
        <end position="374"/>
    </location>
    <ligand>
        <name>FAD</name>
        <dbReference type="ChEBI" id="CHEBI:57692"/>
    </ligand>
</feature>
<dbReference type="GO" id="GO:0071949">
    <property type="term" value="F:FAD binding"/>
    <property type="evidence" value="ECO:0007669"/>
    <property type="project" value="TreeGrafter"/>
</dbReference>
<dbReference type="PANTHER" id="PTHR11455:SF22">
    <property type="entry name" value="CRYPTOCHROME DASH"/>
    <property type="match status" value="1"/>
</dbReference>
<evidence type="ECO:0000259" key="8">
    <source>
        <dbReference type="PROSITE" id="PS51645"/>
    </source>
</evidence>
<dbReference type="Pfam" id="PF00875">
    <property type="entry name" value="DNA_photolyase"/>
    <property type="match status" value="1"/>
</dbReference>
<dbReference type="Proteomes" id="UP000240481">
    <property type="component" value="Unassembled WGS sequence"/>
</dbReference>